<gene>
    <name evidence="3" type="ORF">QRT04_05930</name>
</gene>
<dbReference type="RefSeq" id="WP_289454232.1">
    <property type="nucleotide sequence ID" value="NZ_JAUCGQ010000001.1"/>
</dbReference>
<dbReference type="EMBL" id="JAUCGQ010000001">
    <property type="protein sequence ID" value="MDM7854465.1"/>
    <property type="molecule type" value="Genomic_DNA"/>
</dbReference>
<dbReference type="Proteomes" id="UP001529338">
    <property type="component" value="Unassembled WGS sequence"/>
</dbReference>
<comment type="caution">
    <text evidence="3">The sequence shown here is derived from an EMBL/GenBank/DDBJ whole genome shotgun (WGS) entry which is preliminary data.</text>
</comment>
<dbReference type="Pfam" id="PF07811">
    <property type="entry name" value="TadE"/>
    <property type="match status" value="1"/>
</dbReference>
<feature type="domain" description="TadE-like" evidence="2">
    <location>
        <begin position="18"/>
        <end position="60"/>
    </location>
</feature>
<evidence type="ECO:0000256" key="1">
    <source>
        <dbReference type="SAM" id="Phobius"/>
    </source>
</evidence>
<accession>A0ABT7SE53</accession>
<keyword evidence="1" id="KW-0472">Membrane</keyword>
<keyword evidence="4" id="KW-1185">Reference proteome</keyword>
<dbReference type="NCBIfam" id="NF041390">
    <property type="entry name" value="TadE_Rv3655c"/>
    <property type="match status" value="1"/>
</dbReference>
<reference evidence="3 4" key="1">
    <citation type="submission" date="2023-06" db="EMBL/GenBank/DDBJ databases">
        <title>Cellulomonas sp. MW4 Whole genome sequence.</title>
        <authorList>
            <person name="Park S."/>
        </authorList>
    </citation>
    <scope>NUCLEOTIDE SEQUENCE [LARGE SCALE GENOMIC DNA]</scope>
    <source>
        <strain evidence="3 4">MW4</strain>
    </source>
</reference>
<dbReference type="InterPro" id="IPR012495">
    <property type="entry name" value="TadE-like_dom"/>
</dbReference>
<keyword evidence="1" id="KW-0812">Transmembrane</keyword>
<protein>
    <submittedName>
        <fullName evidence="3">TadE family type IV pilus minor pilin</fullName>
    </submittedName>
</protein>
<proteinExistence type="predicted"/>
<dbReference type="InterPro" id="IPR049790">
    <property type="entry name" value="Rv3655c/TadE"/>
</dbReference>
<name>A0ABT7SE53_9CELL</name>
<evidence type="ECO:0000313" key="3">
    <source>
        <dbReference type="EMBL" id="MDM7854465.1"/>
    </source>
</evidence>
<evidence type="ECO:0000259" key="2">
    <source>
        <dbReference type="Pfam" id="PF07811"/>
    </source>
</evidence>
<organism evidence="3 4">
    <name type="scientific">Cellulomonas alba</name>
    <dbReference type="NCBI Taxonomy" id="3053467"/>
    <lineage>
        <taxon>Bacteria</taxon>
        <taxon>Bacillati</taxon>
        <taxon>Actinomycetota</taxon>
        <taxon>Actinomycetes</taxon>
        <taxon>Micrococcales</taxon>
        <taxon>Cellulomonadaceae</taxon>
        <taxon>Cellulomonas</taxon>
    </lineage>
</organism>
<evidence type="ECO:0000313" key="4">
    <source>
        <dbReference type="Proteomes" id="UP001529338"/>
    </source>
</evidence>
<feature type="transmembrane region" description="Helical" evidence="1">
    <location>
        <begin position="24"/>
        <end position="46"/>
    </location>
</feature>
<keyword evidence="1" id="KW-1133">Transmembrane helix</keyword>
<sequence length="123" mass="12044">MSSARDGADVEHGSVEQGSVTAELAVGLPVVVLLIALLASLAAAGVTELRCEAAARAGAREAALGSDDGTVRSTAARVAGAGAAVEIARAGEWTTVRVSAGVSLGPWVAPLRVGGTAVGKEEP</sequence>